<feature type="non-terminal residue" evidence="1">
    <location>
        <position position="189"/>
    </location>
</feature>
<dbReference type="EMBL" id="CAJVQB010030772">
    <property type="protein sequence ID" value="CAG8816024.1"/>
    <property type="molecule type" value="Genomic_DNA"/>
</dbReference>
<proteinExistence type="predicted"/>
<keyword evidence="2" id="KW-1185">Reference proteome</keyword>
<name>A0ABN7W5V2_GIGMA</name>
<evidence type="ECO:0000313" key="1">
    <source>
        <dbReference type="EMBL" id="CAG8816024.1"/>
    </source>
</evidence>
<dbReference type="Proteomes" id="UP000789901">
    <property type="component" value="Unassembled WGS sequence"/>
</dbReference>
<sequence>MLISVSDQINHITTLIAWLRANNPGIDNLPEGWKPGDSVINSLPLSEIRIYKNLGITISDPNNSNTKSSALFEAMERVSIDIWGIGREENDDEKPKLLIEGLHILLKKNFQNIIILLKKEYPNFKEFDDSSEIFKMIGDKWKTIKRKLTVKTLTQTKRKSPIDKTRTVSKPLVVKRRIISKRRKGCSKY</sequence>
<comment type="caution">
    <text evidence="1">The sequence shown here is derived from an EMBL/GenBank/DDBJ whole genome shotgun (WGS) entry which is preliminary data.</text>
</comment>
<accession>A0ABN7W5V2</accession>
<organism evidence="1 2">
    <name type="scientific">Gigaspora margarita</name>
    <dbReference type="NCBI Taxonomy" id="4874"/>
    <lineage>
        <taxon>Eukaryota</taxon>
        <taxon>Fungi</taxon>
        <taxon>Fungi incertae sedis</taxon>
        <taxon>Mucoromycota</taxon>
        <taxon>Glomeromycotina</taxon>
        <taxon>Glomeromycetes</taxon>
        <taxon>Diversisporales</taxon>
        <taxon>Gigasporaceae</taxon>
        <taxon>Gigaspora</taxon>
    </lineage>
</organism>
<reference evidence="1 2" key="1">
    <citation type="submission" date="2021-06" db="EMBL/GenBank/DDBJ databases">
        <authorList>
            <person name="Kallberg Y."/>
            <person name="Tangrot J."/>
            <person name="Rosling A."/>
        </authorList>
    </citation>
    <scope>NUCLEOTIDE SEQUENCE [LARGE SCALE GENOMIC DNA]</scope>
    <source>
        <strain evidence="1 2">120-4 pot B 10/14</strain>
    </source>
</reference>
<protein>
    <submittedName>
        <fullName evidence="1">7279_t:CDS:1</fullName>
    </submittedName>
</protein>
<gene>
    <name evidence="1" type="ORF">GMARGA_LOCUS26434</name>
</gene>
<evidence type="ECO:0000313" key="2">
    <source>
        <dbReference type="Proteomes" id="UP000789901"/>
    </source>
</evidence>